<proteinExistence type="inferred from homology"/>
<evidence type="ECO:0000256" key="3">
    <source>
        <dbReference type="ARBA" id="ARBA00022448"/>
    </source>
</evidence>
<reference evidence="7" key="1">
    <citation type="submission" date="2022-10" db="EMBL/GenBank/DDBJ databases">
        <title>Whole genome sequencing of three plant growth promoting bacteria isolated from Vachellia tortilis subsp. raddiana in Morocco.</title>
        <authorList>
            <person name="Hnini M."/>
            <person name="Zouagui R."/>
            <person name="Zouagui H."/>
            <person name="Chemao Elfihri M.-W."/>
            <person name="Ibrahimi A."/>
            <person name="Sbabou L."/>
            <person name="Aurag J."/>
        </authorList>
    </citation>
    <scope>NUCLEOTIDE SEQUENCE</scope>
    <source>
        <strain evidence="7">LMR678</strain>
    </source>
</reference>
<evidence type="ECO:0000313" key="7">
    <source>
        <dbReference type="EMBL" id="MCZ4091356.1"/>
    </source>
</evidence>
<dbReference type="Gene3D" id="3.40.190.10">
    <property type="entry name" value="Periplasmic binding protein-like II"/>
    <property type="match status" value="1"/>
</dbReference>
<dbReference type="Gene3D" id="3.10.105.10">
    <property type="entry name" value="Dipeptide-binding Protein, Domain 3"/>
    <property type="match status" value="1"/>
</dbReference>
<evidence type="ECO:0000256" key="5">
    <source>
        <dbReference type="SAM" id="SignalP"/>
    </source>
</evidence>
<gene>
    <name evidence="7" type="ORF">O3W52_15155</name>
</gene>
<keyword evidence="3" id="KW-0813">Transport</keyword>
<sequence length="523" mass="58049">MRKFLLAATAAALVQLGLAGAAGANTLRYASAGDIYGLDPHSMTDSFSINFLLHVYEPLVRYNKELKIEPALAVSWEVVKPDVIRYKLRQGVKFHDGSDFTADDVVMSLMRATDDKSPIKGNLPALKSAEKIDDHTVDLHLSGPTPLLNNYLTNIAIFDAQWLEKNGAVKPVNAELGEEGYTTTHANGTGPFKLESRRPDAQTVLVANEAWWDKPEHNLTKVVHTPISSDATRVAALLSGEVDIITPSPLQDAKRIAGSPGTKVLESPGLRTIMMNFNMRDKLVDGNVEGNPFKDVRVRKAVYQAINMDLVRDKIMRGKSRNAGMQIAPEVPGFDEKLNQRFPYDPAAAKALLTEAGYPDGFQFNMNCPNDAYVNDEEVCQAMTAMLAQVGLNAKLVTEARTLHFKKAQEGQTDMFMIGWATLPMLDGFSVLSAMLHSPEDKLGTWNPGNYKNAKVDELTKKIDVELDEAKRRQMMIEAFGITEEEVAWLPLHQQPLSWAVRDNVEVVQTADDLLRLWYTRIK</sequence>
<dbReference type="InterPro" id="IPR039424">
    <property type="entry name" value="SBP_5"/>
</dbReference>
<evidence type="ECO:0000256" key="1">
    <source>
        <dbReference type="ARBA" id="ARBA00004418"/>
    </source>
</evidence>
<comment type="caution">
    <text evidence="7">The sequence shown here is derived from an EMBL/GenBank/DDBJ whole genome shotgun (WGS) entry which is preliminary data.</text>
</comment>
<comment type="similarity">
    <text evidence="2">Belongs to the bacterial solute-binding protein 5 family.</text>
</comment>
<keyword evidence="4 5" id="KW-0732">Signal</keyword>
<dbReference type="RefSeq" id="WP_269281092.1">
    <property type="nucleotide sequence ID" value="NZ_JAPVOI010000004.1"/>
</dbReference>
<dbReference type="Proteomes" id="UP001079430">
    <property type="component" value="Unassembled WGS sequence"/>
</dbReference>
<dbReference type="PANTHER" id="PTHR30290">
    <property type="entry name" value="PERIPLASMIC BINDING COMPONENT OF ABC TRANSPORTER"/>
    <property type="match status" value="1"/>
</dbReference>
<dbReference type="EMBL" id="JAPVOI010000004">
    <property type="protein sequence ID" value="MCZ4091356.1"/>
    <property type="molecule type" value="Genomic_DNA"/>
</dbReference>
<dbReference type="Gene3D" id="3.90.76.10">
    <property type="entry name" value="Dipeptide-binding Protein, Domain 1"/>
    <property type="match status" value="1"/>
</dbReference>
<evidence type="ECO:0000256" key="2">
    <source>
        <dbReference type="ARBA" id="ARBA00005695"/>
    </source>
</evidence>
<feature type="domain" description="Solute-binding protein family 5" evidence="6">
    <location>
        <begin position="67"/>
        <end position="439"/>
    </location>
</feature>
<dbReference type="Pfam" id="PF00496">
    <property type="entry name" value="SBP_bac_5"/>
    <property type="match status" value="1"/>
</dbReference>
<dbReference type="PIRSF" id="PIRSF002741">
    <property type="entry name" value="MppA"/>
    <property type="match status" value="1"/>
</dbReference>
<organism evidence="7 8">
    <name type="scientific">Sinorhizobium psoraleae</name>
    <dbReference type="NCBI Taxonomy" id="520838"/>
    <lineage>
        <taxon>Bacteria</taxon>
        <taxon>Pseudomonadati</taxon>
        <taxon>Pseudomonadota</taxon>
        <taxon>Alphaproteobacteria</taxon>
        <taxon>Hyphomicrobiales</taxon>
        <taxon>Rhizobiaceae</taxon>
        <taxon>Sinorhizobium/Ensifer group</taxon>
        <taxon>Sinorhizobium</taxon>
    </lineage>
</organism>
<dbReference type="CDD" id="cd08498">
    <property type="entry name" value="PBP2_NikA_DppA_OppA_like_2"/>
    <property type="match status" value="1"/>
</dbReference>
<protein>
    <submittedName>
        <fullName evidence="7">ABC transporter substrate-binding protein</fullName>
    </submittedName>
</protein>
<evidence type="ECO:0000256" key="4">
    <source>
        <dbReference type="ARBA" id="ARBA00022729"/>
    </source>
</evidence>
<feature type="signal peptide" evidence="5">
    <location>
        <begin position="1"/>
        <end position="21"/>
    </location>
</feature>
<name>A0ABT4KHB0_9HYPH</name>
<feature type="chain" id="PRO_5045760668" evidence="5">
    <location>
        <begin position="22"/>
        <end position="523"/>
    </location>
</feature>
<dbReference type="InterPro" id="IPR000914">
    <property type="entry name" value="SBP_5_dom"/>
</dbReference>
<dbReference type="PANTHER" id="PTHR30290:SF9">
    <property type="entry name" value="OLIGOPEPTIDE-BINDING PROTEIN APPA"/>
    <property type="match status" value="1"/>
</dbReference>
<accession>A0ABT4KHB0</accession>
<evidence type="ECO:0000259" key="6">
    <source>
        <dbReference type="Pfam" id="PF00496"/>
    </source>
</evidence>
<dbReference type="InterPro" id="IPR030678">
    <property type="entry name" value="Peptide/Ni-bd"/>
</dbReference>
<evidence type="ECO:0000313" key="8">
    <source>
        <dbReference type="Proteomes" id="UP001079430"/>
    </source>
</evidence>
<keyword evidence="8" id="KW-1185">Reference proteome</keyword>
<dbReference type="SUPFAM" id="SSF53850">
    <property type="entry name" value="Periplasmic binding protein-like II"/>
    <property type="match status" value="1"/>
</dbReference>
<comment type="subcellular location">
    <subcellularLocation>
        <location evidence="1">Periplasm</location>
    </subcellularLocation>
</comment>